<keyword evidence="1" id="KW-0732">Signal</keyword>
<evidence type="ECO:0000259" key="4">
    <source>
        <dbReference type="Pfam" id="PF07833"/>
    </source>
</evidence>
<dbReference type="InterPro" id="IPR036582">
    <property type="entry name" value="Mao_N_sf"/>
</dbReference>
<dbReference type="EMBL" id="QEKK01000001">
    <property type="protein sequence ID" value="PVY59492.1"/>
    <property type="molecule type" value="Genomic_DNA"/>
</dbReference>
<dbReference type="Gene3D" id="2.60.40.1240">
    <property type="match status" value="1"/>
</dbReference>
<dbReference type="InterPro" id="IPR012854">
    <property type="entry name" value="Cu_amine_oxidase-like_N"/>
</dbReference>
<dbReference type="AlphaFoldDB" id="A0A2U1CEZ3"/>
<gene>
    <name evidence="5" type="ORF">C7373_1014</name>
</gene>
<comment type="caution">
    <text evidence="5">The sequence shown here is derived from an EMBL/GenBank/DDBJ whole genome shotgun (WGS) entry which is preliminary data.</text>
</comment>
<keyword evidence="3" id="KW-0812">Transmembrane</keyword>
<evidence type="ECO:0000256" key="3">
    <source>
        <dbReference type="SAM" id="Phobius"/>
    </source>
</evidence>
<proteinExistence type="predicted"/>
<dbReference type="Proteomes" id="UP000245778">
    <property type="component" value="Unassembled WGS sequence"/>
</dbReference>
<feature type="region of interest" description="Disordered" evidence="2">
    <location>
        <begin position="128"/>
        <end position="149"/>
    </location>
</feature>
<evidence type="ECO:0000313" key="5">
    <source>
        <dbReference type="EMBL" id="PVY59492.1"/>
    </source>
</evidence>
<dbReference type="SUPFAM" id="SSF55383">
    <property type="entry name" value="Copper amine oxidase, domain N"/>
    <property type="match status" value="1"/>
</dbReference>
<dbReference type="InterPro" id="IPR029050">
    <property type="entry name" value="Immunoprotect_excell_Ig-like"/>
</dbReference>
<keyword evidence="3" id="KW-1133">Transmembrane helix</keyword>
<sequence length="296" mass="32165">MEPLSYAPFDIGAHFLYYKKRPSEAGAERMFFMRNRQQWRSFFSGVAVTALVFSLGVPALAATVRTLEATYSGIRITLDGREVDPKDANGAAVEPFAVDGTTYLPVRAVADALGLEVTWDQERQTVALSTPGGQAPVPEESASPYSRTDPVPLGTAHTFRYAKGDDDWTITMQISESLRGDEAWQALKAANQFNDPAPTGKEYVLVRLSAKVDETSDPDQAVAFHLAGFDLYSADSVQYTAFWTVVTPSPKFDGRVYQGGTLDGYLAFLVNQSDPAPKVVFGADYTGAGGAWFSLT</sequence>
<organism evidence="5 6">
    <name type="scientific">Intestinimonas butyriciproducens</name>
    <dbReference type="NCBI Taxonomy" id="1297617"/>
    <lineage>
        <taxon>Bacteria</taxon>
        <taxon>Bacillati</taxon>
        <taxon>Bacillota</taxon>
        <taxon>Clostridia</taxon>
        <taxon>Eubacteriales</taxon>
        <taxon>Intestinimonas</taxon>
    </lineage>
</organism>
<evidence type="ECO:0000256" key="2">
    <source>
        <dbReference type="SAM" id="MobiDB-lite"/>
    </source>
</evidence>
<keyword evidence="3" id="KW-0472">Membrane</keyword>
<evidence type="ECO:0000313" key="6">
    <source>
        <dbReference type="Proteomes" id="UP000245778"/>
    </source>
</evidence>
<name>A0A2U1CEZ3_9FIRM</name>
<feature type="domain" description="Copper amine oxidase-like N-terminal" evidence="4">
    <location>
        <begin position="92"/>
        <end position="134"/>
    </location>
</feature>
<evidence type="ECO:0000256" key="1">
    <source>
        <dbReference type="ARBA" id="ARBA00022729"/>
    </source>
</evidence>
<reference evidence="5 6" key="1">
    <citation type="submission" date="2018-04" db="EMBL/GenBank/DDBJ databases">
        <title>Genomic Encyclopedia of Type Strains, Phase IV (KMG-IV): sequencing the most valuable type-strain genomes for metagenomic binning, comparative biology and taxonomic classification.</title>
        <authorList>
            <person name="Goeker M."/>
        </authorList>
    </citation>
    <scope>NUCLEOTIDE SEQUENCE [LARGE SCALE GENOMIC DNA]</scope>
    <source>
        <strain evidence="5 6">DSM 26588</strain>
    </source>
</reference>
<dbReference type="Pfam" id="PF07833">
    <property type="entry name" value="Cu_amine_oxidN1"/>
    <property type="match status" value="1"/>
</dbReference>
<protein>
    <submittedName>
        <fullName evidence="5">Copper amine oxidase-like protein</fullName>
    </submittedName>
</protein>
<accession>A0A2U1CEZ3</accession>
<feature type="transmembrane region" description="Helical" evidence="3">
    <location>
        <begin position="39"/>
        <end position="61"/>
    </location>
</feature>